<feature type="domain" description="Glycosyltransferase 2-like" evidence="2">
    <location>
        <begin position="8"/>
        <end position="117"/>
    </location>
</feature>
<dbReference type="EMBL" id="NGLB01000001">
    <property type="protein sequence ID" value="OTO00340.1"/>
    <property type="molecule type" value="Genomic_DNA"/>
</dbReference>
<dbReference type="Proteomes" id="UP000253144">
    <property type="component" value="Unassembled WGS sequence"/>
</dbReference>
<dbReference type="AlphaFoldDB" id="A0A2S7S3L3"/>
<feature type="coiled-coil region" evidence="1">
    <location>
        <begin position="241"/>
        <end position="291"/>
    </location>
</feature>
<dbReference type="PANTHER" id="PTHR22916:SF3">
    <property type="entry name" value="UDP-GLCNAC:BETAGAL BETA-1,3-N-ACETYLGLUCOSAMINYLTRANSFERASE-LIKE PROTEIN 1"/>
    <property type="match status" value="1"/>
</dbReference>
<evidence type="ECO:0000313" key="4">
    <source>
        <dbReference type="EMBL" id="OTO00340.1"/>
    </source>
</evidence>
<dbReference type="InterPro" id="IPR001173">
    <property type="entry name" value="Glyco_trans_2-like"/>
</dbReference>
<evidence type="ECO:0000313" key="3">
    <source>
        <dbReference type="EMBL" id="MBX4221349.1"/>
    </source>
</evidence>
<dbReference type="SUPFAM" id="SSF53448">
    <property type="entry name" value="Nucleotide-diphospho-sugar transferases"/>
    <property type="match status" value="1"/>
</dbReference>
<reference evidence="4 6" key="2">
    <citation type="submission" date="2017-05" db="EMBL/GenBank/DDBJ databases">
        <title>The Genome Sequence of Enterococcus faecium 6F2_DIV0138.</title>
        <authorList>
            <consortium name="The Broad Institute Genomics Platform"/>
            <consortium name="The Broad Institute Genomic Center for Infectious Diseases"/>
            <person name="Earl A."/>
            <person name="Manson A."/>
            <person name="Schwartman J."/>
            <person name="Gilmore M."/>
            <person name="Abouelleil A."/>
            <person name="Cao P."/>
            <person name="Chapman S."/>
            <person name="Cusick C."/>
            <person name="Shea T."/>
            <person name="Young S."/>
            <person name="Neafsey D."/>
            <person name="Nusbaum C."/>
            <person name="Birren B."/>
        </authorList>
    </citation>
    <scope>NUCLEOTIDE SEQUENCE [LARGE SCALE GENOMIC DNA]</scope>
    <source>
        <strain evidence="4 6">6F2_DIV0138</strain>
    </source>
</reference>
<evidence type="ECO:0000313" key="5">
    <source>
        <dbReference type="EMBL" id="RBS29268.1"/>
    </source>
</evidence>
<dbReference type="RefSeq" id="WP_002295415.1">
    <property type="nucleotide sequence ID" value="NZ_AP027294.1"/>
</dbReference>
<evidence type="ECO:0000313" key="7">
    <source>
        <dbReference type="Proteomes" id="UP000253144"/>
    </source>
</evidence>
<organism evidence="3 8">
    <name type="scientific">Enterococcus faecium</name>
    <name type="common">Streptococcus faecium</name>
    <dbReference type="NCBI Taxonomy" id="1352"/>
    <lineage>
        <taxon>Bacteria</taxon>
        <taxon>Bacillati</taxon>
        <taxon>Bacillota</taxon>
        <taxon>Bacilli</taxon>
        <taxon>Lactobacillales</taxon>
        <taxon>Enterococcaceae</taxon>
        <taxon>Enterococcus</taxon>
    </lineage>
</organism>
<dbReference type="EMBL" id="LEQJ01000013">
    <property type="protein sequence ID" value="RBS29268.1"/>
    <property type="molecule type" value="Genomic_DNA"/>
</dbReference>
<evidence type="ECO:0000313" key="8">
    <source>
        <dbReference type="Proteomes" id="UP001139644"/>
    </source>
</evidence>
<evidence type="ECO:0000256" key="1">
    <source>
        <dbReference type="SAM" id="Coils"/>
    </source>
</evidence>
<sequence length="323" mass="38603">MYEQLSTSVVMATYNGEKNILEQLDSLLSQTKKINEVLICDDCSTDNTVDIISSFIEKNNLSSTWHLKINEKNLGWRKNFFHLLNLASQDIIFTCDQDDIWHETKIEEMSSLFRNKKIQVLVTDYHELVELGGLCEELKKVDTEKNEQQIEERVIFNENNLFLRRPGCVYAVRKEFIPQVNLYASNMENPVHDMSMWGSAVLTNGLYLLRKPLIEWRKHGQSSFKKEIDQSNKEQLYYKRLMTLQRRLQRVEAARNYLINNVTIVDYDKKKKLLDNLIKELEMRIYMLEKEKIRTVIFSFWKYKHKFYFGTDIYHLLKHKYKK</sequence>
<keyword evidence="3" id="KW-0328">Glycosyltransferase</keyword>
<comment type="caution">
    <text evidence="3">The sequence shown here is derived from an EMBL/GenBank/DDBJ whole genome shotgun (WGS) entry which is preliminary data.</text>
</comment>
<dbReference type="InterPro" id="IPR029044">
    <property type="entry name" value="Nucleotide-diphossugar_trans"/>
</dbReference>
<name>A0A2S7S3L3_ENTFC</name>
<proteinExistence type="predicted"/>
<keyword evidence="3" id="KW-0808">Transferase</keyword>
<protein>
    <submittedName>
        <fullName evidence="5">Glycosyl transferase, group 2 family protein</fullName>
    </submittedName>
    <submittedName>
        <fullName evidence="3">Glycosyltransferase</fullName>
        <ecNumber evidence="3">2.4.-.-</ecNumber>
    </submittedName>
</protein>
<reference evidence="3" key="3">
    <citation type="journal article" date="2022" name="J. Anim. Sci.">
        <title>Whole genome sequence analyses-based assessment of virulence potential and antimicrobial susceptibilities and resistance of Enterococcus faecium strains isolated from commercial swine and cattle probiotic products.</title>
        <authorList>
            <person name="Shridhar P.B."/>
            <person name="Amachawadi R.G."/>
            <person name="Tokach M."/>
            <person name="Patel I."/>
            <person name="Gangiredla J."/>
            <person name="Mammel M."/>
            <person name="Nagaraja T.G."/>
        </authorList>
    </citation>
    <scope>NUCLEOTIDE SEQUENCE</scope>
    <source>
        <strain evidence="3">EF215</strain>
    </source>
</reference>
<gene>
    <name evidence="4" type="ORF">A5804_001848</name>
    <name evidence="5" type="ORF">EB12_02276</name>
    <name evidence="3" type="ORF">KYX88_00545</name>
</gene>
<accession>A0A2S7S3L3</accession>
<dbReference type="PANTHER" id="PTHR22916">
    <property type="entry name" value="GLYCOSYLTRANSFERASE"/>
    <property type="match status" value="1"/>
</dbReference>
<evidence type="ECO:0000259" key="2">
    <source>
        <dbReference type="Pfam" id="PF00535"/>
    </source>
</evidence>
<keyword evidence="1" id="KW-0175">Coiled coil</keyword>
<dbReference type="Proteomes" id="UP000194737">
    <property type="component" value="Unassembled WGS sequence"/>
</dbReference>
<dbReference type="Pfam" id="PF00535">
    <property type="entry name" value="Glycos_transf_2"/>
    <property type="match status" value="1"/>
</dbReference>
<reference evidence="5 7" key="1">
    <citation type="submission" date="2015-06" db="EMBL/GenBank/DDBJ databases">
        <title>The Genome Sequence of Enterococcus faecium 131EA1.</title>
        <authorList>
            <consortium name="The Broad Institute Genomics Platform"/>
            <consortium name="The Broad Institute Genome Sequencing Center for Infectious Disease"/>
            <person name="Earl A.M."/>
            <person name="Van Tyne D."/>
            <person name="Lebreton F."/>
            <person name="Saavedra J.T."/>
            <person name="Gilmore M.S."/>
            <person name="Manson Mcguire A."/>
            <person name="Clock S."/>
            <person name="Crupain M."/>
            <person name="Rangan U."/>
            <person name="Young S."/>
            <person name="Abouelleil A."/>
            <person name="Cao P."/>
            <person name="Chapman S.B."/>
            <person name="Griggs A."/>
            <person name="Priest M."/>
            <person name="Shea T."/>
            <person name="Wortman J."/>
            <person name="Nusbaum C."/>
            <person name="Birren B."/>
        </authorList>
    </citation>
    <scope>NUCLEOTIDE SEQUENCE [LARGE SCALE GENOMIC DNA]</scope>
    <source>
        <strain evidence="5 7">131EA1</strain>
    </source>
</reference>
<dbReference type="Proteomes" id="UP001139644">
    <property type="component" value="Unassembled WGS sequence"/>
</dbReference>
<evidence type="ECO:0000313" key="6">
    <source>
        <dbReference type="Proteomes" id="UP000194737"/>
    </source>
</evidence>
<dbReference type="EC" id="2.4.-.-" evidence="3"/>
<dbReference type="EMBL" id="JAIFOC010000003">
    <property type="protein sequence ID" value="MBX4221349.1"/>
    <property type="molecule type" value="Genomic_DNA"/>
</dbReference>
<dbReference type="Gene3D" id="3.90.550.10">
    <property type="entry name" value="Spore Coat Polysaccharide Biosynthesis Protein SpsA, Chain A"/>
    <property type="match status" value="1"/>
</dbReference>
<dbReference type="GO" id="GO:0016758">
    <property type="term" value="F:hexosyltransferase activity"/>
    <property type="evidence" value="ECO:0007669"/>
    <property type="project" value="UniProtKB-ARBA"/>
</dbReference>